<evidence type="ECO:0000313" key="11">
    <source>
        <dbReference type="Proteomes" id="UP000838672"/>
    </source>
</evidence>
<keyword evidence="8" id="KW-0812">Transmembrane</keyword>
<gene>
    <name evidence="10" type="ORF">VST7929_01506</name>
</gene>
<keyword evidence="6 7" id="KW-0961">Cell wall biogenesis/degradation</keyword>
<keyword evidence="5 7" id="KW-0573">Peptidoglycan synthesis</keyword>
<dbReference type="EMBL" id="CAKLDI010000001">
    <property type="protein sequence ID" value="CAH0533635.1"/>
    <property type="molecule type" value="Genomic_DNA"/>
</dbReference>
<dbReference type="RefSeq" id="WP_237466066.1">
    <property type="nucleotide sequence ID" value="NZ_CAKLDI010000001.1"/>
</dbReference>
<evidence type="ECO:0000256" key="2">
    <source>
        <dbReference type="ARBA" id="ARBA00005992"/>
    </source>
</evidence>
<evidence type="ECO:0000256" key="3">
    <source>
        <dbReference type="ARBA" id="ARBA00022679"/>
    </source>
</evidence>
<evidence type="ECO:0000256" key="6">
    <source>
        <dbReference type="ARBA" id="ARBA00023316"/>
    </source>
</evidence>
<keyword evidence="3" id="KW-0808">Transferase</keyword>
<feature type="active site" description="Proton donor/acceptor" evidence="7">
    <location>
        <position position="170"/>
    </location>
</feature>
<keyword evidence="11" id="KW-1185">Reference proteome</keyword>
<evidence type="ECO:0000256" key="5">
    <source>
        <dbReference type="ARBA" id="ARBA00022984"/>
    </source>
</evidence>
<evidence type="ECO:0000256" key="7">
    <source>
        <dbReference type="PROSITE-ProRule" id="PRU01373"/>
    </source>
</evidence>
<dbReference type="SUPFAM" id="SSF141523">
    <property type="entry name" value="L,D-transpeptidase catalytic domain-like"/>
    <property type="match status" value="1"/>
</dbReference>
<name>A0ABN8DV03_9VIBR</name>
<feature type="domain" description="L,D-TPase catalytic" evidence="9">
    <location>
        <begin position="74"/>
        <end position="206"/>
    </location>
</feature>
<protein>
    <recommendedName>
        <fullName evidence="9">L,D-TPase catalytic domain-containing protein</fullName>
    </recommendedName>
</protein>
<dbReference type="PANTHER" id="PTHR36699">
    <property type="entry name" value="LD-TRANSPEPTIDASE"/>
    <property type="match status" value="1"/>
</dbReference>
<evidence type="ECO:0000256" key="8">
    <source>
        <dbReference type="SAM" id="Phobius"/>
    </source>
</evidence>
<keyword evidence="4 7" id="KW-0133">Cell shape</keyword>
<organism evidence="10 11">
    <name type="scientific">Vibrio stylophorae</name>
    <dbReference type="NCBI Taxonomy" id="659351"/>
    <lineage>
        <taxon>Bacteria</taxon>
        <taxon>Pseudomonadati</taxon>
        <taxon>Pseudomonadota</taxon>
        <taxon>Gammaproteobacteria</taxon>
        <taxon>Vibrionales</taxon>
        <taxon>Vibrionaceae</taxon>
        <taxon>Vibrio</taxon>
    </lineage>
</organism>
<dbReference type="InterPro" id="IPR005490">
    <property type="entry name" value="LD_TPept_cat_dom"/>
</dbReference>
<feature type="transmembrane region" description="Helical" evidence="8">
    <location>
        <begin position="6"/>
        <end position="25"/>
    </location>
</feature>
<dbReference type="PANTHER" id="PTHR36699:SF1">
    <property type="entry name" value="L,D-TRANSPEPTIDASE YAFK-RELATED"/>
    <property type="match status" value="1"/>
</dbReference>
<dbReference type="InterPro" id="IPR038063">
    <property type="entry name" value="Transpep_catalytic_dom"/>
</dbReference>
<reference evidence="10" key="1">
    <citation type="submission" date="2021-11" db="EMBL/GenBank/DDBJ databases">
        <authorList>
            <person name="Rodrigo-Torres L."/>
            <person name="Arahal R. D."/>
            <person name="Lucena T."/>
        </authorList>
    </citation>
    <scope>NUCLEOTIDE SEQUENCE</scope>
    <source>
        <strain evidence="10">CECT 7929</strain>
    </source>
</reference>
<dbReference type="CDD" id="cd16913">
    <property type="entry name" value="YkuD_like"/>
    <property type="match status" value="1"/>
</dbReference>
<keyword evidence="8" id="KW-0472">Membrane</keyword>
<dbReference type="Proteomes" id="UP000838672">
    <property type="component" value="Unassembled WGS sequence"/>
</dbReference>
<keyword evidence="8" id="KW-1133">Transmembrane helix</keyword>
<accession>A0ABN8DV03</accession>
<dbReference type="Pfam" id="PF03734">
    <property type="entry name" value="YkuD"/>
    <property type="match status" value="1"/>
</dbReference>
<dbReference type="PROSITE" id="PS52029">
    <property type="entry name" value="LD_TPASE"/>
    <property type="match status" value="1"/>
</dbReference>
<feature type="active site" description="Nucleophile" evidence="7">
    <location>
        <position position="178"/>
    </location>
</feature>
<comment type="pathway">
    <text evidence="1 7">Cell wall biogenesis; peptidoglycan biosynthesis.</text>
</comment>
<evidence type="ECO:0000256" key="1">
    <source>
        <dbReference type="ARBA" id="ARBA00004752"/>
    </source>
</evidence>
<proteinExistence type="inferred from homology"/>
<comment type="caution">
    <text evidence="10">The sequence shown here is derived from an EMBL/GenBank/DDBJ whole genome shotgun (WGS) entry which is preliminary data.</text>
</comment>
<comment type="similarity">
    <text evidence="2">Belongs to the YkuD family.</text>
</comment>
<evidence type="ECO:0000313" key="10">
    <source>
        <dbReference type="EMBL" id="CAH0533635.1"/>
    </source>
</evidence>
<sequence length="247" mass="27727">MSKMRTVIWLGLIGVMAASALFYVYGRAYWVPWKQEMTGKRTVAQVVAQYGEKARAKLAPYYEKAQVAYPGKQVALLAVKAEKRLALWAQDADQQWHLIREFDVKAASGVLGPKLREGDRQVPEGIYRITWLHPNSTYHLSMKLNYPNEFDWARAKEEGRQEPGSNIFIHGKAVSIGCLAMGDEAIEQLFVLASDIGIDNISVVISPTDPRMQPLVVPDDAPDWTDGLYQQITQAFLAVSESQMVLQ</sequence>
<evidence type="ECO:0000259" key="9">
    <source>
        <dbReference type="PROSITE" id="PS52029"/>
    </source>
</evidence>
<evidence type="ECO:0000256" key="4">
    <source>
        <dbReference type="ARBA" id="ARBA00022960"/>
    </source>
</evidence>